<keyword evidence="4 10" id="KW-0812">Transmembrane</keyword>
<evidence type="ECO:0000256" key="4">
    <source>
        <dbReference type="ARBA" id="ARBA00022692"/>
    </source>
</evidence>
<evidence type="ECO:0000256" key="6">
    <source>
        <dbReference type="ARBA" id="ARBA00022840"/>
    </source>
</evidence>
<dbReference type="Proteomes" id="UP000004699">
    <property type="component" value="Unassembled WGS sequence"/>
</dbReference>
<dbReference type="InterPro" id="IPR059000">
    <property type="entry name" value="ATPase_P-type_domA"/>
</dbReference>
<proteinExistence type="inferred from homology"/>
<dbReference type="Gene3D" id="1.20.1110.10">
    <property type="entry name" value="Calcium-transporting ATPase, transmembrane domain"/>
    <property type="match status" value="1"/>
</dbReference>
<dbReference type="SFLD" id="SFLDS00003">
    <property type="entry name" value="Haloacid_Dehalogenase"/>
    <property type="match status" value="1"/>
</dbReference>
<dbReference type="HOGENOM" id="CLU_002360_4_1_6"/>
<dbReference type="Pfam" id="PF00689">
    <property type="entry name" value="Cation_ATPase_C"/>
    <property type="match status" value="1"/>
</dbReference>
<dbReference type="SFLD" id="SFLDF00027">
    <property type="entry name" value="p-type_atpase"/>
    <property type="match status" value="1"/>
</dbReference>
<dbReference type="eggNOG" id="COG0474">
    <property type="taxonomic scope" value="Bacteria"/>
</dbReference>
<feature type="transmembrane region" description="Helical" evidence="10">
    <location>
        <begin position="660"/>
        <end position="681"/>
    </location>
</feature>
<dbReference type="InterPro" id="IPR050510">
    <property type="entry name" value="Cation_transp_ATPase_P-type"/>
</dbReference>
<feature type="transmembrane region" description="Helical" evidence="10">
    <location>
        <begin position="734"/>
        <end position="760"/>
    </location>
</feature>
<feature type="transmembrane region" description="Helical" evidence="10">
    <location>
        <begin position="254"/>
        <end position="279"/>
    </location>
</feature>
<reference evidence="13" key="1">
    <citation type="journal article" date="2013" name="BMC Microbiol.">
        <title>Taxonomy and evolution of bacteriochlorophyll a-containing members of the OM60/NOR5 clade of marine gammaproteobacteria: description of Luminiphilus syltensis gen. nov., sp. nov., reclassification of Haliea rubra as Pseudohaliea rubra gen. nov., comb. nov., and emendation of Chromatocurvus halotolerans.</title>
        <authorList>
            <person name="Spring S."/>
            <person name="Riedel T."/>
            <person name="Sproer C."/>
            <person name="Yan S."/>
            <person name="Harder J."/>
            <person name="Fuchs B.M."/>
        </authorList>
    </citation>
    <scope>NUCLEOTIDE SEQUENCE [LARGE SCALE GENOMIC DNA]</scope>
    <source>
        <strain evidence="13">NOR51-B</strain>
    </source>
</reference>
<dbReference type="GO" id="GO:0005886">
    <property type="term" value="C:plasma membrane"/>
    <property type="evidence" value="ECO:0007669"/>
    <property type="project" value="UniProtKB-SubCell"/>
</dbReference>
<dbReference type="InterPro" id="IPR036412">
    <property type="entry name" value="HAD-like_sf"/>
</dbReference>
<feature type="transmembrane region" description="Helical" evidence="10">
    <location>
        <begin position="693"/>
        <end position="713"/>
    </location>
</feature>
<dbReference type="SUPFAM" id="SSF81653">
    <property type="entry name" value="Calcium ATPase, transduction domain A"/>
    <property type="match status" value="1"/>
</dbReference>
<dbReference type="NCBIfam" id="TIGR01494">
    <property type="entry name" value="ATPase_P-type"/>
    <property type="match status" value="2"/>
</dbReference>
<feature type="transmembrane region" description="Helical" evidence="10">
    <location>
        <begin position="66"/>
        <end position="85"/>
    </location>
</feature>
<keyword evidence="9 10" id="KW-0472">Membrane</keyword>
<evidence type="ECO:0000256" key="1">
    <source>
        <dbReference type="ARBA" id="ARBA00004651"/>
    </source>
</evidence>
<comment type="similarity">
    <text evidence="2">Belongs to the cation transport ATPase (P-type) (TC 3.A.3) family. Type IIA subfamily.</text>
</comment>
<name>B8KXT7_9GAMM</name>
<dbReference type="SFLD" id="SFLDG00002">
    <property type="entry name" value="C1.7:_P-type_atpase_like"/>
    <property type="match status" value="1"/>
</dbReference>
<feature type="transmembrane region" description="Helical" evidence="10">
    <location>
        <begin position="35"/>
        <end position="60"/>
    </location>
</feature>
<dbReference type="PROSITE" id="PS00154">
    <property type="entry name" value="ATPASE_E1_E2"/>
    <property type="match status" value="1"/>
</dbReference>
<dbReference type="Gene3D" id="3.40.1110.10">
    <property type="entry name" value="Calcium-transporting ATPase, cytoplasmic domain N"/>
    <property type="match status" value="1"/>
</dbReference>
<dbReference type="PANTHER" id="PTHR43294:SF21">
    <property type="entry name" value="CATION TRANSPORTING ATPASE"/>
    <property type="match status" value="1"/>
</dbReference>
<keyword evidence="5" id="KW-0547">Nucleotide-binding</keyword>
<evidence type="ECO:0000256" key="2">
    <source>
        <dbReference type="ARBA" id="ARBA00005675"/>
    </source>
</evidence>
<dbReference type="GO" id="GO:0015662">
    <property type="term" value="F:P-type ion transporter activity"/>
    <property type="evidence" value="ECO:0007669"/>
    <property type="project" value="UniProtKB-ARBA"/>
</dbReference>
<dbReference type="AlphaFoldDB" id="B8KXT7"/>
<feature type="transmembrane region" description="Helical" evidence="10">
    <location>
        <begin position="834"/>
        <end position="854"/>
    </location>
</feature>
<dbReference type="InterPro" id="IPR018303">
    <property type="entry name" value="ATPase_P-typ_P_site"/>
</dbReference>
<evidence type="ECO:0000256" key="7">
    <source>
        <dbReference type="ARBA" id="ARBA00022967"/>
    </source>
</evidence>
<dbReference type="Pfam" id="PF00122">
    <property type="entry name" value="E1-E2_ATPase"/>
    <property type="match status" value="1"/>
</dbReference>
<dbReference type="Pfam" id="PF00690">
    <property type="entry name" value="Cation_ATPase_N"/>
    <property type="match status" value="1"/>
</dbReference>
<dbReference type="InterPro" id="IPR044492">
    <property type="entry name" value="P_typ_ATPase_HD_dom"/>
</dbReference>
<evidence type="ECO:0000256" key="10">
    <source>
        <dbReference type="SAM" id="Phobius"/>
    </source>
</evidence>
<protein>
    <submittedName>
        <fullName evidence="12">Calcium-transporting ATPase, P-type (Transporting), HAD superfamily, subfamily IC</fullName>
    </submittedName>
</protein>
<evidence type="ECO:0000256" key="5">
    <source>
        <dbReference type="ARBA" id="ARBA00022741"/>
    </source>
</evidence>
<feature type="transmembrane region" description="Helical" evidence="10">
    <location>
        <begin position="803"/>
        <end position="822"/>
    </location>
</feature>
<gene>
    <name evidence="12" type="ORF">NOR51B_901</name>
</gene>
<keyword evidence="6" id="KW-0067">ATP-binding</keyword>
<dbReference type="PRINTS" id="PR00119">
    <property type="entry name" value="CATATPASE"/>
</dbReference>
<dbReference type="SMART" id="SM00831">
    <property type="entry name" value="Cation_ATPase_N"/>
    <property type="match status" value="1"/>
</dbReference>
<dbReference type="Gene3D" id="2.70.150.10">
    <property type="entry name" value="Calcium-transporting ATPase, cytoplasmic transduction domain A"/>
    <property type="match status" value="1"/>
</dbReference>
<dbReference type="InterPro" id="IPR001757">
    <property type="entry name" value="P_typ_ATPase"/>
</dbReference>
<keyword evidence="13" id="KW-1185">Reference proteome</keyword>
<dbReference type="SUPFAM" id="SSF56784">
    <property type="entry name" value="HAD-like"/>
    <property type="match status" value="1"/>
</dbReference>
<dbReference type="PANTHER" id="PTHR43294">
    <property type="entry name" value="SODIUM/POTASSIUM-TRANSPORTING ATPASE SUBUNIT ALPHA"/>
    <property type="match status" value="1"/>
</dbReference>
<dbReference type="Pfam" id="PF13246">
    <property type="entry name" value="Cation_ATPase"/>
    <property type="match status" value="1"/>
</dbReference>
<dbReference type="InterPro" id="IPR004014">
    <property type="entry name" value="ATPase_P-typ_cation-transptr_N"/>
</dbReference>
<dbReference type="InterPro" id="IPR008250">
    <property type="entry name" value="ATPase_P-typ_transduc_dom_A_sf"/>
</dbReference>
<evidence type="ECO:0000313" key="12">
    <source>
        <dbReference type="EMBL" id="EED34961.1"/>
    </source>
</evidence>
<dbReference type="SUPFAM" id="SSF81660">
    <property type="entry name" value="Metal cation-transporting ATPase, ATP-binding domain N"/>
    <property type="match status" value="1"/>
</dbReference>
<feature type="transmembrane region" description="Helical" evidence="10">
    <location>
        <begin position="230"/>
        <end position="248"/>
    </location>
</feature>
<dbReference type="InterPro" id="IPR023298">
    <property type="entry name" value="ATPase_P-typ_TM_dom_sf"/>
</dbReference>
<evidence type="ECO:0000256" key="9">
    <source>
        <dbReference type="ARBA" id="ARBA00023136"/>
    </source>
</evidence>
<sequence>MRVDLSLGLTAIEVLRRREIFGPNLLRDTKQRSALAILWAQFRSIVVLLLVAAAMLAGAMGEGVEAIAIAVVIAINTLIGFVTEWRATRSMEALRHFSRTETTVLRDGHSTMTPAADLVPGDVVLLEAGDAVPADLRLVEASKLQTNEAPLTGESLPVSKHIDPIRETTTLLDRANLAYRGTTITCGSGKGVVVAIGMETEFGRIFAQVSTARPQQTPLEKRLDALGKRLAWAALAMAVLLAIAGVLAGRDLSLAIEVAIALCVAAIPEGLPVVATIALGRGMWRMARRNALITRLSAVETLGATSLILTDKTGTLTENRMTVTMMLLADADVDCRKAESLADNELTLCLLRVAALCVNASLGDSEDEAGQDTGDPTELALLAAAAQAGLNRPTLLADMPELREEPFDAENKRMATVHQGGDGVFAAVKGAAENLLPLCNNQLTRNGESALDDAGRKQWLARAEALAAQGLRTLAIAQRRLDNAADSPYGSLQLLGIVGMEDPARKGVREAIDQCHKAGLDVVMVTGDHPATARSIALDTGILQNDETANVILGSELQQLFAAGSSSTLLSSRVFARVTPDQKLRLIDFHQNEGRVVAMTGDGVNDAPALKKADIGIAMGIRGTAVAREAAAMVLQDDEFGTIVAAIQQGRAIFGNIRKFVLYLLSCNISEVFVVVIATLLGAPLPLLPLQILFLNLVTDVFPALALGVGGGAPGAMSEPPRPANERILMREHWLLIALYGGLISASVLGSMTVAILFLGYSGERAVTVSFLTLSLGQMWHVLNMRDDPARWLSNEITGNPWIWMALLLCLILLGAAVYLPPLASVLSLSHPGAVGWLLAVVASFVPVVFGPPIKRLVRIRSED</sequence>
<feature type="transmembrane region" description="Helical" evidence="10">
    <location>
        <begin position="766"/>
        <end position="783"/>
    </location>
</feature>
<dbReference type="SUPFAM" id="SSF81665">
    <property type="entry name" value="Calcium ATPase, transmembrane domain M"/>
    <property type="match status" value="1"/>
</dbReference>
<evidence type="ECO:0000256" key="3">
    <source>
        <dbReference type="ARBA" id="ARBA00022475"/>
    </source>
</evidence>
<dbReference type="EMBL" id="DS999411">
    <property type="protein sequence ID" value="EED34961.1"/>
    <property type="molecule type" value="Genomic_DNA"/>
</dbReference>
<accession>B8KXT7</accession>
<feature type="domain" description="Cation-transporting P-type ATPase N-terminal" evidence="11">
    <location>
        <begin position="1"/>
        <end position="62"/>
    </location>
</feature>
<evidence type="ECO:0000256" key="8">
    <source>
        <dbReference type="ARBA" id="ARBA00022989"/>
    </source>
</evidence>
<evidence type="ECO:0000259" key="11">
    <source>
        <dbReference type="SMART" id="SM00831"/>
    </source>
</evidence>
<dbReference type="InterPro" id="IPR023214">
    <property type="entry name" value="HAD_sf"/>
</dbReference>
<dbReference type="InterPro" id="IPR023299">
    <property type="entry name" value="ATPase_P-typ_cyto_dom_N"/>
</dbReference>
<dbReference type="Gene3D" id="3.40.50.1000">
    <property type="entry name" value="HAD superfamily/HAD-like"/>
    <property type="match status" value="1"/>
</dbReference>
<dbReference type="PRINTS" id="PR00120">
    <property type="entry name" value="HATPASE"/>
</dbReference>
<dbReference type="STRING" id="565045.NOR51B_901"/>
<comment type="subcellular location">
    <subcellularLocation>
        <location evidence="1">Cell membrane</location>
        <topology evidence="1">Multi-pass membrane protein</topology>
    </subcellularLocation>
</comment>
<organism evidence="12 13">
    <name type="scientific">Luminiphilus syltensis NOR5-1B</name>
    <dbReference type="NCBI Taxonomy" id="565045"/>
    <lineage>
        <taxon>Bacteria</taxon>
        <taxon>Pseudomonadati</taxon>
        <taxon>Pseudomonadota</taxon>
        <taxon>Gammaproteobacteria</taxon>
        <taxon>Cellvibrionales</taxon>
        <taxon>Halieaceae</taxon>
        <taxon>Luminiphilus</taxon>
    </lineage>
</organism>
<keyword evidence="7" id="KW-1278">Translocase</keyword>
<dbReference type="GO" id="GO:0016887">
    <property type="term" value="F:ATP hydrolysis activity"/>
    <property type="evidence" value="ECO:0007669"/>
    <property type="project" value="InterPro"/>
</dbReference>
<evidence type="ECO:0000313" key="13">
    <source>
        <dbReference type="Proteomes" id="UP000004699"/>
    </source>
</evidence>
<keyword evidence="3" id="KW-1003">Cell membrane</keyword>
<dbReference type="InterPro" id="IPR006068">
    <property type="entry name" value="ATPase_P-typ_cation-transptr_C"/>
</dbReference>
<dbReference type="GO" id="GO:0005524">
    <property type="term" value="F:ATP binding"/>
    <property type="evidence" value="ECO:0007669"/>
    <property type="project" value="UniProtKB-KW"/>
</dbReference>
<keyword evidence="8 10" id="KW-1133">Transmembrane helix</keyword>